<organism evidence="2 3">
    <name type="scientific">Elysia marginata</name>
    <dbReference type="NCBI Taxonomy" id="1093978"/>
    <lineage>
        <taxon>Eukaryota</taxon>
        <taxon>Metazoa</taxon>
        <taxon>Spiralia</taxon>
        <taxon>Lophotrochozoa</taxon>
        <taxon>Mollusca</taxon>
        <taxon>Gastropoda</taxon>
        <taxon>Heterobranchia</taxon>
        <taxon>Euthyneura</taxon>
        <taxon>Panpulmonata</taxon>
        <taxon>Sacoglossa</taxon>
        <taxon>Placobranchoidea</taxon>
        <taxon>Plakobranchidae</taxon>
        <taxon>Elysia</taxon>
    </lineage>
</organism>
<keyword evidence="2" id="KW-0548">Nucleotidyltransferase</keyword>
<proteinExistence type="predicted"/>
<keyword evidence="3" id="KW-1185">Reference proteome</keyword>
<dbReference type="InterPro" id="IPR013103">
    <property type="entry name" value="RVT_2"/>
</dbReference>
<name>A0AAV4IRZ8_9GAST</name>
<comment type="caution">
    <text evidence="2">The sequence shown here is derived from an EMBL/GenBank/DDBJ whole genome shotgun (WGS) entry which is preliminary data.</text>
</comment>
<keyword evidence="2" id="KW-0695">RNA-directed DNA polymerase</keyword>
<dbReference type="AlphaFoldDB" id="A0AAV4IRZ8"/>
<dbReference type="Proteomes" id="UP000762676">
    <property type="component" value="Unassembled WGS sequence"/>
</dbReference>
<dbReference type="SUPFAM" id="SSF56672">
    <property type="entry name" value="DNA/RNA polymerases"/>
    <property type="match status" value="1"/>
</dbReference>
<dbReference type="Pfam" id="PF07727">
    <property type="entry name" value="RVT_2"/>
    <property type="match status" value="1"/>
</dbReference>
<evidence type="ECO:0000259" key="1">
    <source>
        <dbReference type="Pfam" id="PF07727"/>
    </source>
</evidence>
<dbReference type="InterPro" id="IPR043502">
    <property type="entry name" value="DNA/RNA_pol_sf"/>
</dbReference>
<gene>
    <name evidence="2" type="ORF">ElyMa_001372500</name>
</gene>
<evidence type="ECO:0000313" key="2">
    <source>
        <dbReference type="EMBL" id="GFS12504.1"/>
    </source>
</evidence>
<feature type="domain" description="Reverse transcriptase Ty1/copia-type" evidence="1">
    <location>
        <begin position="7"/>
        <end position="252"/>
    </location>
</feature>
<sequence>MRALDENETFKITPLPAGRKAVGGRWVFAIKSGPNEEKHKARFVAKGYSQIPEIDYDKTFSPTARMTSIRTVIQLAVQNNLDVHQMDVKAAYLNAPIDKEIYVEQPEGYVVKGKSSEKLVLKLKKSLYGLKQSGRNWSMKLQSHLIEQGFVQSKADPCVYVLHSSRQPSDHAILVVWVDDIIIAASNSTLMTDIKTKLSLNFQMKDLGKISWFLGIQFCHSMNSITLNQKKHVEKLLEKFKMTDYKPKYTPCAINLNKFLNEPAEKADARLYKEIVGSLIYIMTATRPDLCYVIT</sequence>
<reference evidence="2 3" key="1">
    <citation type="journal article" date="2021" name="Elife">
        <title>Chloroplast acquisition without the gene transfer in kleptoplastic sea slugs, Plakobranchus ocellatus.</title>
        <authorList>
            <person name="Maeda T."/>
            <person name="Takahashi S."/>
            <person name="Yoshida T."/>
            <person name="Shimamura S."/>
            <person name="Takaki Y."/>
            <person name="Nagai Y."/>
            <person name="Toyoda A."/>
            <person name="Suzuki Y."/>
            <person name="Arimoto A."/>
            <person name="Ishii H."/>
            <person name="Satoh N."/>
            <person name="Nishiyama T."/>
            <person name="Hasebe M."/>
            <person name="Maruyama T."/>
            <person name="Minagawa J."/>
            <person name="Obokata J."/>
            <person name="Shigenobu S."/>
        </authorList>
    </citation>
    <scope>NUCLEOTIDE SEQUENCE [LARGE SCALE GENOMIC DNA]</scope>
</reference>
<keyword evidence="2" id="KW-0808">Transferase</keyword>
<dbReference type="EMBL" id="BMAT01002727">
    <property type="protein sequence ID" value="GFS12504.1"/>
    <property type="molecule type" value="Genomic_DNA"/>
</dbReference>
<evidence type="ECO:0000313" key="3">
    <source>
        <dbReference type="Proteomes" id="UP000762676"/>
    </source>
</evidence>
<protein>
    <submittedName>
        <fullName evidence="2">Reverse transcriptase</fullName>
    </submittedName>
</protein>
<dbReference type="GO" id="GO:0003964">
    <property type="term" value="F:RNA-directed DNA polymerase activity"/>
    <property type="evidence" value="ECO:0007669"/>
    <property type="project" value="UniProtKB-KW"/>
</dbReference>
<accession>A0AAV4IRZ8</accession>